<accession>A0AAD9H1V1</accession>
<comment type="caution">
    <text evidence="1">The sequence shown here is derived from an EMBL/GenBank/DDBJ whole genome shotgun (WGS) entry which is preliminary data.</text>
</comment>
<name>A0AAD9H1V1_9STRA</name>
<dbReference type="AlphaFoldDB" id="A0AAD9H1V1"/>
<keyword evidence="2" id="KW-1185">Reference proteome</keyword>
<dbReference type="EMBL" id="JASMQC010000001">
    <property type="protein sequence ID" value="KAK1948061.1"/>
    <property type="molecule type" value="Genomic_DNA"/>
</dbReference>
<reference evidence="1" key="1">
    <citation type="submission" date="2023-08" db="EMBL/GenBank/DDBJ databases">
        <title>Reference Genome Resource for the Citrus Pathogen Phytophthora citrophthora.</title>
        <authorList>
            <person name="Moller H."/>
            <person name="Coetzee B."/>
            <person name="Rose L.J."/>
            <person name="Van Niekerk J.M."/>
        </authorList>
    </citation>
    <scope>NUCLEOTIDE SEQUENCE</scope>
    <source>
        <strain evidence="1">STE-U-9442</strain>
    </source>
</reference>
<protein>
    <submittedName>
        <fullName evidence="1">Uncharacterized protein</fullName>
    </submittedName>
</protein>
<evidence type="ECO:0000313" key="1">
    <source>
        <dbReference type="EMBL" id="KAK1948061.1"/>
    </source>
</evidence>
<proteinExistence type="predicted"/>
<organism evidence="1 2">
    <name type="scientific">Phytophthora citrophthora</name>
    <dbReference type="NCBI Taxonomy" id="4793"/>
    <lineage>
        <taxon>Eukaryota</taxon>
        <taxon>Sar</taxon>
        <taxon>Stramenopiles</taxon>
        <taxon>Oomycota</taxon>
        <taxon>Peronosporomycetes</taxon>
        <taxon>Peronosporales</taxon>
        <taxon>Peronosporaceae</taxon>
        <taxon>Phytophthora</taxon>
    </lineage>
</organism>
<dbReference type="Proteomes" id="UP001259832">
    <property type="component" value="Unassembled WGS sequence"/>
</dbReference>
<sequence length="299" mass="34396">MSRALLPALLKRESKKLTAKGKKRDALTIVERVGVYRAAQKLNYPRRTVGDWWKQQDSIFAFAGSAKSKTLKGQGRKENIPFFSVLVTFMKDQRRQELRLRKFLTTSLLMELMRDNFNEWLDDYYVNKKNKISGTQVFQRLCQRFMHRFVIFISFGQRVLLTGPMRFTTSTKLPFTKRCSPGAHGPSVMVARELSGLAEELTAFNFSGFLKATSTPFKSMRGWITMCGSSTLQSFSSMRLRRAKDNSSRNLRYTVPFVPQIASRFVNLWNSMRDCNKKSVMRRPNNSSGVVSSIHGCYT</sequence>
<evidence type="ECO:0000313" key="2">
    <source>
        <dbReference type="Proteomes" id="UP001259832"/>
    </source>
</evidence>
<gene>
    <name evidence="1" type="ORF">P3T76_000351</name>
</gene>